<sequence length="562" mass="62952">MQRSIGSRHQTNGASNGVNGSNGHADQTHSDLELDALIVGAGFAGVYLLHRLRQEGYNVKIAEAGTGLGGIWHWNSYPGARVDSQYPVYAYGIPEVYNTWTWTEQYPGEKELKRYFKHVDKVLDISKDVLYEHKVVSAGFDPSIDKWHLVCDNGTRITARFFLGCLGFAAKRYFPDWPGLDDYKGYVCHSSFWPTEGVDMKGKRVAVIGTGATGIQIAQEAAREAGHLTCFIRTPNLCIPMQQGPVDPETAKKDLETLHGKLNTDRYDNVAGFLYSNPTKSVFDDPPDVREAVLEEAWRLGGFRLLFSYQDIITDQAANDVVYDFWAKKRRAQMMDPEKRDVLAPEKQPHAFGGKRPSLEQDYYEQMDKPHVKVVPVKQNPITRVTESGIVTEDGTLHEVDIIALATGFESVTGGLKDIELTGLNGEVLAEKWRMGTWTYLGMSVANFPNFIFTYGPQSPTAYANGPSIVEKQDEWIVAVLNKMRAEGKTRLNANEDAEQEWKKTINTLHGMSLRDKVEGWYMGTNIPGKPREALNYAGGMPLYLKTINEVIDQDFKGFTVT</sequence>
<name>A0A4U0V7E6_9PEZI</name>
<dbReference type="PANTHER" id="PTHR43098:SF3">
    <property type="entry name" value="L-ORNITHINE N(5)-MONOOXYGENASE-RELATED"/>
    <property type="match status" value="1"/>
</dbReference>
<evidence type="ECO:0000313" key="10">
    <source>
        <dbReference type="Proteomes" id="UP000310066"/>
    </source>
</evidence>
<dbReference type="InterPro" id="IPR020946">
    <property type="entry name" value="Flavin_mOase-like"/>
</dbReference>
<dbReference type="SUPFAM" id="SSF51905">
    <property type="entry name" value="FAD/NAD(P)-binding domain"/>
    <property type="match status" value="2"/>
</dbReference>
<keyword evidence="4" id="KW-0274">FAD</keyword>
<protein>
    <recommendedName>
        <fullName evidence="11">FAD/NAD(P)-binding domain-containing protein</fullName>
    </recommendedName>
</protein>
<evidence type="ECO:0000256" key="6">
    <source>
        <dbReference type="ARBA" id="ARBA00023002"/>
    </source>
</evidence>
<keyword evidence="5" id="KW-0521">NADP</keyword>
<organism evidence="9 10">
    <name type="scientific">Friedmanniomyces endolithicus</name>
    <dbReference type="NCBI Taxonomy" id="329885"/>
    <lineage>
        <taxon>Eukaryota</taxon>
        <taxon>Fungi</taxon>
        <taxon>Dikarya</taxon>
        <taxon>Ascomycota</taxon>
        <taxon>Pezizomycotina</taxon>
        <taxon>Dothideomycetes</taxon>
        <taxon>Dothideomycetidae</taxon>
        <taxon>Mycosphaerellales</taxon>
        <taxon>Teratosphaeriaceae</taxon>
        <taxon>Friedmanniomyces</taxon>
    </lineage>
</organism>
<gene>
    <name evidence="9" type="ORF">B0A54_04689</name>
</gene>
<dbReference type="PANTHER" id="PTHR43098">
    <property type="entry name" value="L-ORNITHINE N(5)-MONOOXYGENASE-RELATED"/>
    <property type="match status" value="1"/>
</dbReference>
<accession>A0A4U0V7E6</accession>
<dbReference type="GO" id="GO:0050661">
    <property type="term" value="F:NADP binding"/>
    <property type="evidence" value="ECO:0007669"/>
    <property type="project" value="InterPro"/>
</dbReference>
<dbReference type="EMBL" id="NAJP01000014">
    <property type="protein sequence ID" value="TKA44738.1"/>
    <property type="molecule type" value="Genomic_DNA"/>
</dbReference>
<keyword evidence="3" id="KW-0285">Flavoprotein</keyword>
<keyword evidence="7" id="KW-0503">Monooxygenase</keyword>
<comment type="caution">
    <text evidence="9">The sequence shown here is derived from an EMBL/GenBank/DDBJ whole genome shotgun (WGS) entry which is preliminary data.</text>
</comment>
<evidence type="ECO:0000256" key="2">
    <source>
        <dbReference type="ARBA" id="ARBA00010139"/>
    </source>
</evidence>
<evidence type="ECO:0000256" key="8">
    <source>
        <dbReference type="SAM" id="MobiDB-lite"/>
    </source>
</evidence>
<evidence type="ECO:0000256" key="3">
    <source>
        <dbReference type="ARBA" id="ARBA00022630"/>
    </source>
</evidence>
<evidence type="ECO:0000256" key="1">
    <source>
        <dbReference type="ARBA" id="ARBA00001974"/>
    </source>
</evidence>
<dbReference type="GO" id="GO:0004499">
    <property type="term" value="F:N,N-dimethylaniline monooxygenase activity"/>
    <property type="evidence" value="ECO:0007669"/>
    <property type="project" value="InterPro"/>
</dbReference>
<comment type="similarity">
    <text evidence="2">Belongs to the FAD-binding monooxygenase family.</text>
</comment>
<reference evidence="9 10" key="1">
    <citation type="submission" date="2017-03" db="EMBL/GenBank/DDBJ databases">
        <title>Genomes of endolithic fungi from Antarctica.</title>
        <authorList>
            <person name="Coleine C."/>
            <person name="Masonjones S."/>
            <person name="Stajich J.E."/>
        </authorList>
    </citation>
    <scope>NUCLEOTIDE SEQUENCE [LARGE SCALE GENOMIC DNA]</scope>
    <source>
        <strain evidence="9 10">CCFEE 5311</strain>
    </source>
</reference>
<dbReference type="Gene3D" id="3.50.50.60">
    <property type="entry name" value="FAD/NAD(P)-binding domain"/>
    <property type="match status" value="3"/>
</dbReference>
<comment type="cofactor">
    <cofactor evidence="1">
        <name>FAD</name>
        <dbReference type="ChEBI" id="CHEBI:57692"/>
    </cofactor>
</comment>
<evidence type="ECO:0008006" key="11">
    <source>
        <dbReference type="Google" id="ProtNLM"/>
    </source>
</evidence>
<dbReference type="Pfam" id="PF00743">
    <property type="entry name" value="FMO-like"/>
    <property type="match status" value="1"/>
</dbReference>
<evidence type="ECO:0000256" key="5">
    <source>
        <dbReference type="ARBA" id="ARBA00022857"/>
    </source>
</evidence>
<feature type="region of interest" description="Disordered" evidence="8">
    <location>
        <begin position="1"/>
        <end position="26"/>
    </location>
</feature>
<feature type="compositionally biased region" description="Low complexity" evidence="8">
    <location>
        <begin position="12"/>
        <end position="23"/>
    </location>
</feature>
<dbReference type="InterPro" id="IPR036188">
    <property type="entry name" value="FAD/NAD-bd_sf"/>
</dbReference>
<proteinExistence type="inferred from homology"/>
<evidence type="ECO:0000256" key="7">
    <source>
        <dbReference type="ARBA" id="ARBA00023033"/>
    </source>
</evidence>
<dbReference type="InterPro" id="IPR050775">
    <property type="entry name" value="FAD-binding_Monooxygenases"/>
</dbReference>
<keyword evidence="6" id="KW-0560">Oxidoreductase</keyword>
<dbReference type="GO" id="GO:0050660">
    <property type="term" value="F:flavin adenine dinucleotide binding"/>
    <property type="evidence" value="ECO:0007669"/>
    <property type="project" value="InterPro"/>
</dbReference>
<dbReference type="Proteomes" id="UP000310066">
    <property type="component" value="Unassembled WGS sequence"/>
</dbReference>
<dbReference type="AlphaFoldDB" id="A0A4U0V7E6"/>
<evidence type="ECO:0000313" key="9">
    <source>
        <dbReference type="EMBL" id="TKA44738.1"/>
    </source>
</evidence>
<evidence type="ECO:0000256" key="4">
    <source>
        <dbReference type="ARBA" id="ARBA00022827"/>
    </source>
</evidence>
<dbReference type="OrthoDB" id="66881at2759"/>
<feature type="compositionally biased region" description="Polar residues" evidence="8">
    <location>
        <begin position="1"/>
        <end position="11"/>
    </location>
</feature>